<organism evidence="1 2">
    <name type="scientific">Pedobacter boryungensis</name>
    <dbReference type="NCBI Taxonomy" id="869962"/>
    <lineage>
        <taxon>Bacteria</taxon>
        <taxon>Pseudomonadati</taxon>
        <taxon>Bacteroidota</taxon>
        <taxon>Sphingobacteriia</taxon>
        <taxon>Sphingobacteriales</taxon>
        <taxon>Sphingobacteriaceae</taxon>
        <taxon>Pedobacter</taxon>
    </lineage>
</organism>
<evidence type="ECO:0000313" key="2">
    <source>
        <dbReference type="Proteomes" id="UP000762110"/>
    </source>
</evidence>
<reference evidence="1 2" key="1">
    <citation type="submission" date="2020-05" db="EMBL/GenBank/DDBJ databases">
        <title>Description of Pedobacter foliorum sp. nov.</title>
        <authorList>
            <person name="Qi S."/>
            <person name="Carlier A."/>
            <person name="Cnockaert M."/>
            <person name="Vandamme P."/>
        </authorList>
    </citation>
    <scope>NUCLEOTIDE SEQUENCE [LARGE SCALE GENOMIC DNA]</scope>
    <source>
        <strain evidence="1 2">LMG 31300</strain>
    </source>
</reference>
<protein>
    <submittedName>
        <fullName evidence="1">Uncharacterized protein</fullName>
    </submittedName>
</protein>
<proteinExistence type="predicted"/>
<dbReference type="Proteomes" id="UP000762110">
    <property type="component" value="Unassembled WGS sequence"/>
</dbReference>
<evidence type="ECO:0000313" key="1">
    <source>
        <dbReference type="EMBL" id="NQX32290.1"/>
    </source>
</evidence>
<dbReference type="EMBL" id="JABMKV010000002">
    <property type="protein sequence ID" value="NQX32290.1"/>
    <property type="molecule type" value="Genomic_DNA"/>
</dbReference>
<accession>A0ABX2DE70</accession>
<dbReference type="RefSeq" id="WP_173272157.1">
    <property type="nucleotide sequence ID" value="NZ_JBHTJU010000002.1"/>
</dbReference>
<name>A0ABX2DE70_9SPHI</name>
<keyword evidence="2" id="KW-1185">Reference proteome</keyword>
<gene>
    <name evidence="1" type="ORF">HQN85_11150</name>
</gene>
<sequence length="209" mass="22778">MKNMKIAKLIIDYSKLSDANLNQRAQNVLDALTGNANFPITTPTLMAFNKTLSTYNTHLAKAANGDRELIALKNQTKLALTLAMRQLALDISTQANGDKAKLLSSGFDMGSTGEASAPLENPREFTISDGANPGELIFSCKGVKNVLSYIFQYSEEMPTADTPWKIQPNSSRQFTFVGLKSGARIYGRITAVGRRGQKAESDIISRVVQ</sequence>
<comment type="caution">
    <text evidence="1">The sequence shown here is derived from an EMBL/GenBank/DDBJ whole genome shotgun (WGS) entry which is preliminary data.</text>
</comment>